<name>A0A517YJ94_9BACT</name>
<evidence type="ECO:0000313" key="1">
    <source>
        <dbReference type="EMBL" id="QDU30289.1"/>
    </source>
</evidence>
<proteinExistence type="predicted"/>
<keyword evidence="2" id="KW-1185">Reference proteome</keyword>
<dbReference type="Gene3D" id="3.40.50.450">
    <property type="match status" value="1"/>
</dbReference>
<accession>A0A517YJ94</accession>
<dbReference type="Proteomes" id="UP000315017">
    <property type="component" value="Chromosome"/>
</dbReference>
<sequence>MCTISFKGTRHGMTKAQKAAFRRMLTEMEGQELHLGGCIVADAEAAEIAARKSRYVVCYPSIEEAQSQVPRDFKVETLEAQTTLARNRILVHRADLLIACPHDMEAINKGTLGELAFTLNYARIRGKEVCIIWPDGSIEREPPAIQGMISDRRSTIERRIRPETIYINRVPVVFFKCPKKKRWCIRVIGGRVRFPKRNSRAPRD</sequence>
<evidence type="ECO:0000313" key="2">
    <source>
        <dbReference type="Proteomes" id="UP000315017"/>
    </source>
</evidence>
<dbReference type="KEGG" id="aagg:ETAA8_54080"/>
<organism evidence="1 2">
    <name type="scientific">Anatilimnocola aggregata</name>
    <dbReference type="NCBI Taxonomy" id="2528021"/>
    <lineage>
        <taxon>Bacteria</taxon>
        <taxon>Pseudomonadati</taxon>
        <taxon>Planctomycetota</taxon>
        <taxon>Planctomycetia</taxon>
        <taxon>Pirellulales</taxon>
        <taxon>Pirellulaceae</taxon>
        <taxon>Anatilimnocola</taxon>
    </lineage>
</organism>
<dbReference type="AlphaFoldDB" id="A0A517YJ94"/>
<reference evidence="1 2" key="1">
    <citation type="submission" date="2019-02" db="EMBL/GenBank/DDBJ databases">
        <title>Deep-cultivation of Planctomycetes and their phenomic and genomic characterization uncovers novel biology.</title>
        <authorList>
            <person name="Wiegand S."/>
            <person name="Jogler M."/>
            <person name="Boedeker C."/>
            <person name="Pinto D."/>
            <person name="Vollmers J."/>
            <person name="Rivas-Marin E."/>
            <person name="Kohn T."/>
            <person name="Peeters S.H."/>
            <person name="Heuer A."/>
            <person name="Rast P."/>
            <person name="Oberbeckmann S."/>
            <person name="Bunk B."/>
            <person name="Jeske O."/>
            <person name="Meyerdierks A."/>
            <person name="Storesund J.E."/>
            <person name="Kallscheuer N."/>
            <person name="Luecker S."/>
            <person name="Lage O.M."/>
            <person name="Pohl T."/>
            <person name="Merkel B.J."/>
            <person name="Hornburger P."/>
            <person name="Mueller R.-W."/>
            <person name="Bruemmer F."/>
            <person name="Labrenz M."/>
            <person name="Spormann A.M."/>
            <person name="Op den Camp H."/>
            <person name="Overmann J."/>
            <person name="Amann R."/>
            <person name="Jetten M.S.M."/>
            <person name="Mascher T."/>
            <person name="Medema M.H."/>
            <person name="Devos D.P."/>
            <person name="Kaster A.-K."/>
            <person name="Ovreas L."/>
            <person name="Rohde M."/>
            <person name="Galperin M.Y."/>
            <person name="Jogler C."/>
        </authorList>
    </citation>
    <scope>NUCLEOTIDE SEQUENCE [LARGE SCALE GENOMIC DNA]</scope>
    <source>
        <strain evidence="1 2">ETA_A8</strain>
    </source>
</reference>
<dbReference type="EMBL" id="CP036274">
    <property type="protein sequence ID" value="QDU30289.1"/>
    <property type="molecule type" value="Genomic_DNA"/>
</dbReference>
<gene>
    <name evidence="1" type="ORF">ETAA8_54080</name>
</gene>
<protein>
    <submittedName>
        <fullName evidence="1">Uncharacterized protein</fullName>
    </submittedName>
</protein>